<dbReference type="RefSeq" id="WP_080063554.1">
    <property type="nucleotide sequence ID" value="NZ_MZGX01000005.1"/>
</dbReference>
<dbReference type="SUPFAM" id="SSF53850">
    <property type="entry name" value="Periplasmic binding protein-like II"/>
    <property type="match status" value="1"/>
</dbReference>
<evidence type="ECO:0000313" key="2">
    <source>
        <dbReference type="Proteomes" id="UP000191554"/>
    </source>
</evidence>
<dbReference type="STRING" id="48256.CLHUN_11110"/>
<dbReference type="EMBL" id="MZGX01000005">
    <property type="protein sequence ID" value="OPX45224.1"/>
    <property type="molecule type" value="Genomic_DNA"/>
</dbReference>
<gene>
    <name evidence="1" type="ORF">CLHUN_11110</name>
</gene>
<reference evidence="1 2" key="1">
    <citation type="submission" date="2017-03" db="EMBL/GenBank/DDBJ databases">
        <title>Genome sequence of Clostridium hungatei DSM 14427.</title>
        <authorList>
            <person name="Poehlein A."/>
            <person name="Daniel R."/>
        </authorList>
    </citation>
    <scope>NUCLEOTIDE SEQUENCE [LARGE SCALE GENOMIC DNA]</scope>
    <source>
        <strain evidence="1 2">DSM 14427</strain>
    </source>
</reference>
<dbReference type="OrthoDB" id="490158at2"/>
<evidence type="ECO:0000313" key="1">
    <source>
        <dbReference type="EMBL" id="OPX45224.1"/>
    </source>
</evidence>
<accession>A0A1V4SN16</accession>
<sequence>MNKLDYMESLTGAFRSKTEEFLSSTRNTSIRLGTLGAKGTTSSMAAEYMRSVLDANNTSIDIVYYDTFQVVQQNLLNREVEYALVPNAYERVTDFYWDNALIPVLYFIYDTPMYSVYSLPGKYGSASEAVQNDSLKIAACPAVYKLIDILLPGLDTEKMQIIQVPSTDSAAKHVAAGLCDMAVTNELCAGKYDLSNVTEMYRVEMSWVVFKNLAKGNNL</sequence>
<organism evidence="1 2">
    <name type="scientific">Ruminiclostridium hungatei</name>
    <name type="common">Clostridium hungatei</name>
    <dbReference type="NCBI Taxonomy" id="48256"/>
    <lineage>
        <taxon>Bacteria</taxon>
        <taxon>Bacillati</taxon>
        <taxon>Bacillota</taxon>
        <taxon>Clostridia</taxon>
        <taxon>Eubacteriales</taxon>
        <taxon>Oscillospiraceae</taxon>
        <taxon>Ruminiclostridium</taxon>
    </lineage>
</organism>
<keyword evidence="2" id="KW-1185">Reference proteome</keyword>
<name>A0A1V4SN16_RUMHU</name>
<dbReference type="AlphaFoldDB" id="A0A1V4SN16"/>
<comment type="caution">
    <text evidence="1">The sequence shown here is derived from an EMBL/GenBank/DDBJ whole genome shotgun (WGS) entry which is preliminary data.</text>
</comment>
<protein>
    <submittedName>
        <fullName evidence="1">Prephenate dehydratase</fullName>
    </submittedName>
</protein>
<dbReference type="Proteomes" id="UP000191554">
    <property type="component" value="Unassembled WGS sequence"/>
</dbReference>
<proteinExistence type="predicted"/>